<feature type="domain" description="Carrier" evidence="4">
    <location>
        <begin position="992"/>
        <end position="1067"/>
    </location>
</feature>
<dbReference type="Pfam" id="PF00550">
    <property type="entry name" value="PP-binding"/>
    <property type="match status" value="1"/>
</dbReference>
<dbReference type="Gene3D" id="3.40.50.1820">
    <property type="entry name" value="alpha/beta hydrolase"/>
    <property type="match status" value="1"/>
</dbReference>
<evidence type="ECO:0000313" key="6">
    <source>
        <dbReference type="Proteomes" id="UP000271469"/>
    </source>
</evidence>
<dbReference type="Gene3D" id="3.40.50.12780">
    <property type="entry name" value="N-terminal domain of ligase-like"/>
    <property type="match status" value="1"/>
</dbReference>
<gene>
    <name evidence="5" type="primary">tycC_1</name>
    <name evidence="5" type="ORF">D7316_01423</name>
</gene>
<dbReference type="RefSeq" id="WP_232016806.1">
    <property type="nucleotide sequence ID" value="NZ_CP033972.1"/>
</dbReference>
<feature type="compositionally biased region" description="Low complexity" evidence="2">
    <location>
        <begin position="443"/>
        <end position="456"/>
    </location>
</feature>
<keyword evidence="3" id="KW-0472">Membrane</keyword>
<dbReference type="Pfam" id="PF00975">
    <property type="entry name" value="Thioesterase"/>
    <property type="match status" value="1"/>
</dbReference>
<feature type="transmembrane region" description="Helical" evidence="3">
    <location>
        <begin position="102"/>
        <end position="124"/>
    </location>
</feature>
<dbReference type="PANTHER" id="PTHR45527">
    <property type="entry name" value="NONRIBOSOMAL PEPTIDE SYNTHETASE"/>
    <property type="match status" value="1"/>
</dbReference>
<dbReference type="PANTHER" id="PTHR45527:SF1">
    <property type="entry name" value="FATTY ACID SYNTHASE"/>
    <property type="match status" value="1"/>
</dbReference>
<comment type="cofactor">
    <cofactor evidence="1">
        <name>pantetheine 4'-phosphate</name>
        <dbReference type="ChEBI" id="CHEBI:47942"/>
    </cofactor>
</comment>
<dbReference type="InterPro" id="IPR020802">
    <property type="entry name" value="TesA-like"/>
</dbReference>
<sequence>MSTATDDSTAHRPATVGVEQGGRARGLSVDIVSIMTSSLVTSALGFVFWTIAARGYSTAEVGRASALISSSTLLATLANLSLGGLYERFLPIAGASTRRMVALGQCAIVAAAAVFGTVFVFLGPSEQLFDHTVERLLFPVAVMILAIFAIQDSLLIGLGHPRFVAIKNVTQSTAKLVLVAAFIPLATGTAIIGSWVLPATVIATWMGVSAIRKAARRATGPGSMPPASEIGQFFAGSFVITAVGVAVPLILPLIIVARLGTEMNAYFSLCWLVVTTVAILINATGAPFVSAAAEPDTDRRAATIRFIVLCSSAGAVGCIGLIVAAPLVLGILGARYAAQGTGLIQLMALALPAVALITIYTNLSRVERRLRLAVATQILFGLVVIASAAPAADRWDLTGVAYVYLAANLVVALVLIVPTIRAVRRALSTPPAPRDAPGEPAHLGPDPGPATATAAPLLDPPPLIEPLPPLEPLPVEPLRPVDPDATVADRFHEMADRRGGMTALRAGDATLSYAELSDRARSVGATIDEIAGITGPVILQAGLQTSTVAAALGVFTTHRPLVALDPQLPAHRVDGIIDALCGHGRAPAMTIADDEHRDVASAAASAHGFTCHALDELIAARPSPTGIPSPGATAVIEHRGHRDSVTSIQFTSGSTGAPKGVLHPNGMWLCDAQLMRDGFGLGEGRRVALCLPISFGAGLNVLIGSLLCGAEVIAADPRVLGPATLLDTIADSDARTAFLTPSLLRALIGEDDRRGTSALAGLERIITTGEPLAAELARRARSVAPQAVITNWIGSSETSALAYHDLRPTDPIPSDTVPAGHPAPHKSIRIDDDGRMTVSSPYLALGYLDPEHDHGRFGRDDGGIITFRSGDRARFDNGVLHLLGRLDDAVKIRGYLVEPAEVERALLRDGDLEEVVVTARSVHTGAELIAHVVPSGQTRTPSAAALRQRLRGRLPDWMVPAHIVVLSQLPRTTRGKVDRTALPVPQRGPIDPPQSPLEHRIAEVWATVLGLDAVGRTENINELGGDSLSVQRILAELSARDGLVIHRSDAAAAPTVAEMAALADHDDIVNSSMPLSPTTVRLRSAAGRPLFCFAGAGASALAFVALSNRVAGDVGEHLGIGPVYAFQANGLGNRGIPDWTVGAAARRHLRDLRRIQPSGPYLVAGHSLGGFVALEVARRLRSAGEEVELVVVIDTFLPPRLAALRTLPDPDPAEPALRPSPEGYVSPWPEISRRELWLRRLRLPLAGLVHGTPTEVEKALEEVGVRVSRTHRPKPYDGAVLLIHSSENHDDPGVWRAHVVHGELDVVRLDCDHGSIVRDPHISDVVDAVVTRIDRARKGTDSARSR</sequence>
<evidence type="ECO:0000256" key="3">
    <source>
        <dbReference type="SAM" id="Phobius"/>
    </source>
</evidence>
<feature type="transmembrane region" description="Helical" evidence="3">
    <location>
        <begin position="343"/>
        <end position="363"/>
    </location>
</feature>
<evidence type="ECO:0000256" key="2">
    <source>
        <dbReference type="SAM" id="MobiDB-lite"/>
    </source>
</evidence>
<feature type="region of interest" description="Disordered" evidence="2">
    <location>
        <begin position="428"/>
        <end position="456"/>
    </location>
</feature>
<dbReference type="InterPro" id="IPR045851">
    <property type="entry name" value="AMP-bd_C_sf"/>
</dbReference>
<feature type="transmembrane region" description="Helical" evidence="3">
    <location>
        <begin position="265"/>
        <end position="285"/>
    </location>
</feature>
<dbReference type="Gene3D" id="1.10.1200.10">
    <property type="entry name" value="ACP-like"/>
    <property type="match status" value="1"/>
</dbReference>
<keyword evidence="3" id="KW-0812">Transmembrane</keyword>
<feature type="transmembrane region" description="Helical" evidence="3">
    <location>
        <begin position="233"/>
        <end position="259"/>
    </location>
</feature>
<feature type="transmembrane region" description="Helical" evidence="3">
    <location>
        <begin position="31"/>
        <end position="52"/>
    </location>
</feature>
<evidence type="ECO:0000256" key="1">
    <source>
        <dbReference type="ARBA" id="ARBA00001957"/>
    </source>
</evidence>
<dbReference type="GO" id="GO:0031177">
    <property type="term" value="F:phosphopantetheine binding"/>
    <property type="evidence" value="ECO:0007669"/>
    <property type="project" value="TreeGrafter"/>
</dbReference>
<feature type="region of interest" description="Disordered" evidence="2">
    <location>
        <begin position="813"/>
        <end position="832"/>
    </location>
</feature>
<dbReference type="SUPFAM" id="SSF47336">
    <property type="entry name" value="ACP-like"/>
    <property type="match status" value="1"/>
</dbReference>
<accession>A0A3G8JJX5</accession>
<organism evidence="5 6">
    <name type="scientific">Gordonia insulae</name>
    <dbReference type="NCBI Taxonomy" id="2420509"/>
    <lineage>
        <taxon>Bacteria</taxon>
        <taxon>Bacillati</taxon>
        <taxon>Actinomycetota</taxon>
        <taxon>Actinomycetes</taxon>
        <taxon>Mycobacteriales</taxon>
        <taxon>Gordoniaceae</taxon>
        <taxon>Gordonia</taxon>
    </lineage>
</organism>
<dbReference type="GO" id="GO:0005737">
    <property type="term" value="C:cytoplasm"/>
    <property type="evidence" value="ECO:0007669"/>
    <property type="project" value="TreeGrafter"/>
</dbReference>
<dbReference type="InterPro" id="IPR009081">
    <property type="entry name" value="PP-bd_ACP"/>
</dbReference>
<keyword evidence="6" id="KW-1185">Reference proteome</keyword>
<proteinExistence type="predicted"/>
<dbReference type="EMBL" id="CP033972">
    <property type="protein sequence ID" value="AZG44832.1"/>
    <property type="molecule type" value="Genomic_DNA"/>
</dbReference>
<dbReference type="Pfam" id="PF00501">
    <property type="entry name" value="AMP-binding"/>
    <property type="match status" value="1"/>
</dbReference>
<dbReference type="InterPro" id="IPR020845">
    <property type="entry name" value="AMP-binding_CS"/>
</dbReference>
<feature type="transmembrane region" description="Helical" evidence="3">
    <location>
        <begin position="136"/>
        <end position="156"/>
    </location>
</feature>
<feature type="transmembrane region" description="Helical" evidence="3">
    <location>
        <begin position="306"/>
        <end position="331"/>
    </location>
</feature>
<dbReference type="InterPro" id="IPR036736">
    <property type="entry name" value="ACP-like_sf"/>
</dbReference>
<dbReference type="Proteomes" id="UP000271469">
    <property type="component" value="Chromosome"/>
</dbReference>
<feature type="transmembrane region" description="Helical" evidence="3">
    <location>
        <begin position="401"/>
        <end position="420"/>
    </location>
</feature>
<keyword evidence="3" id="KW-1133">Transmembrane helix</keyword>
<dbReference type="Pfam" id="PF13193">
    <property type="entry name" value="AMP-binding_C"/>
    <property type="match status" value="1"/>
</dbReference>
<dbReference type="SMART" id="SM00824">
    <property type="entry name" value="PKS_TE"/>
    <property type="match status" value="1"/>
</dbReference>
<dbReference type="GO" id="GO:0044550">
    <property type="term" value="P:secondary metabolite biosynthetic process"/>
    <property type="evidence" value="ECO:0007669"/>
    <property type="project" value="TreeGrafter"/>
</dbReference>
<feature type="transmembrane region" description="Helical" evidence="3">
    <location>
        <begin position="176"/>
        <end position="208"/>
    </location>
</feature>
<evidence type="ECO:0000313" key="5">
    <source>
        <dbReference type="EMBL" id="AZG44832.1"/>
    </source>
</evidence>
<name>A0A3G8JJX5_9ACTN</name>
<dbReference type="GO" id="GO:0043041">
    <property type="term" value="P:amino acid activation for nonribosomal peptide biosynthetic process"/>
    <property type="evidence" value="ECO:0007669"/>
    <property type="project" value="TreeGrafter"/>
</dbReference>
<feature type="transmembrane region" description="Helical" evidence="3">
    <location>
        <begin position="370"/>
        <end position="389"/>
    </location>
</feature>
<reference evidence="5 6" key="1">
    <citation type="submission" date="2018-11" db="EMBL/GenBank/DDBJ databases">
        <title>Gordonia insulae sp. nov., isolated from an island soil.</title>
        <authorList>
            <person name="Kim Y.S."/>
            <person name="Kim S.B."/>
        </authorList>
    </citation>
    <scope>NUCLEOTIDE SEQUENCE [LARGE SCALE GENOMIC DNA]</scope>
    <source>
        <strain evidence="5 6">MMS17-SY073</strain>
    </source>
</reference>
<dbReference type="KEGG" id="gom:D7316_01423"/>
<dbReference type="Gene3D" id="3.30.300.30">
    <property type="match status" value="1"/>
</dbReference>
<dbReference type="PROSITE" id="PS50075">
    <property type="entry name" value="CARRIER"/>
    <property type="match status" value="1"/>
</dbReference>
<dbReference type="InterPro" id="IPR029058">
    <property type="entry name" value="AB_hydrolase_fold"/>
</dbReference>
<feature type="transmembrane region" description="Helical" evidence="3">
    <location>
        <begin position="64"/>
        <end position="82"/>
    </location>
</feature>
<dbReference type="PROSITE" id="PS00455">
    <property type="entry name" value="AMP_BINDING"/>
    <property type="match status" value="1"/>
</dbReference>
<dbReference type="SUPFAM" id="SSF53474">
    <property type="entry name" value="alpha/beta-Hydrolases"/>
    <property type="match status" value="1"/>
</dbReference>
<evidence type="ECO:0000259" key="4">
    <source>
        <dbReference type="PROSITE" id="PS50075"/>
    </source>
</evidence>
<dbReference type="InterPro" id="IPR000873">
    <property type="entry name" value="AMP-dep_synth/lig_dom"/>
</dbReference>
<protein>
    <submittedName>
        <fullName evidence="5">Tyrocidine synthase 3</fullName>
    </submittedName>
</protein>
<feature type="transmembrane region" description="Helical" evidence="3">
    <location>
        <begin position="687"/>
        <end position="707"/>
    </location>
</feature>
<dbReference type="InterPro" id="IPR025110">
    <property type="entry name" value="AMP-bd_C"/>
</dbReference>
<dbReference type="InterPro" id="IPR042099">
    <property type="entry name" value="ANL_N_sf"/>
</dbReference>
<dbReference type="InterPro" id="IPR001031">
    <property type="entry name" value="Thioesterase"/>
</dbReference>
<dbReference type="SUPFAM" id="SSF56801">
    <property type="entry name" value="Acetyl-CoA synthetase-like"/>
    <property type="match status" value="1"/>
</dbReference>